<dbReference type="InterPro" id="IPR005645">
    <property type="entry name" value="FSH-like_dom"/>
</dbReference>
<dbReference type="Pfam" id="PF03959">
    <property type="entry name" value="FSH1"/>
    <property type="match status" value="1"/>
</dbReference>
<name>A0A9W9U895_9EURO</name>
<dbReference type="SUPFAM" id="SSF53474">
    <property type="entry name" value="alpha/beta-Hydrolases"/>
    <property type="match status" value="1"/>
</dbReference>
<dbReference type="InterPro" id="IPR029058">
    <property type="entry name" value="AB_hydrolase_fold"/>
</dbReference>
<evidence type="ECO:0000259" key="2">
    <source>
        <dbReference type="Pfam" id="PF03959"/>
    </source>
</evidence>
<sequence length="255" mass="28375">MDFMSPANTNPSRVRILMLHGHGQSGQFFQCKTRCLHRPLKEAVFQALPQDFRQDEIDTIDFYYPSARTANPDHSREESSNQCAWGYGDHKDGVIRGLDSTVEYLAWFMEQHGPFTGIIGFSTGAALTAVMTSLLEKDKSLCGFPSMNFHPRLKFAICISGFKLENPFYDLIYASKIETPTLHVIGAMDSVVTPAQSLRLGSFCQSPSFFGFHGTHYVPKSSEFLATMICFVTGALGPKADVGSDNEEDWEDCDA</sequence>
<dbReference type="PANTHER" id="PTHR48070:SF6">
    <property type="entry name" value="ESTERASE OVCA2"/>
    <property type="match status" value="1"/>
</dbReference>
<dbReference type="PANTHER" id="PTHR48070">
    <property type="entry name" value="ESTERASE OVCA2"/>
    <property type="match status" value="1"/>
</dbReference>
<dbReference type="GO" id="GO:0019748">
    <property type="term" value="P:secondary metabolic process"/>
    <property type="evidence" value="ECO:0007669"/>
    <property type="project" value="TreeGrafter"/>
</dbReference>
<evidence type="ECO:0000256" key="1">
    <source>
        <dbReference type="ARBA" id="ARBA00022801"/>
    </source>
</evidence>
<gene>
    <name evidence="3" type="ORF">N7476_002482</name>
</gene>
<dbReference type="InterPro" id="IPR050593">
    <property type="entry name" value="LovG"/>
</dbReference>
<comment type="caution">
    <text evidence="3">The sequence shown here is derived from an EMBL/GenBank/DDBJ whole genome shotgun (WGS) entry which is preliminary data.</text>
</comment>
<dbReference type="GO" id="GO:0017000">
    <property type="term" value="P:antibiotic biosynthetic process"/>
    <property type="evidence" value="ECO:0007669"/>
    <property type="project" value="UniProtKB-ARBA"/>
</dbReference>
<protein>
    <recommendedName>
        <fullName evidence="2">Serine hydrolase domain-containing protein</fullName>
    </recommendedName>
</protein>
<dbReference type="EMBL" id="JAPZBO010000002">
    <property type="protein sequence ID" value="KAJ5323882.1"/>
    <property type="molecule type" value="Genomic_DNA"/>
</dbReference>
<reference evidence="3" key="2">
    <citation type="journal article" date="2023" name="IMA Fungus">
        <title>Comparative genomic study of the Penicillium genus elucidates a diverse pangenome and 15 lateral gene transfer events.</title>
        <authorList>
            <person name="Petersen C."/>
            <person name="Sorensen T."/>
            <person name="Nielsen M.R."/>
            <person name="Sondergaard T.E."/>
            <person name="Sorensen J.L."/>
            <person name="Fitzpatrick D.A."/>
            <person name="Frisvad J.C."/>
            <person name="Nielsen K.L."/>
        </authorList>
    </citation>
    <scope>NUCLEOTIDE SEQUENCE</scope>
    <source>
        <strain evidence="3">IBT 21472</strain>
    </source>
</reference>
<dbReference type="GO" id="GO:0072330">
    <property type="term" value="P:monocarboxylic acid biosynthetic process"/>
    <property type="evidence" value="ECO:0007669"/>
    <property type="project" value="UniProtKB-ARBA"/>
</dbReference>
<accession>A0A9W9U895</accession>
<dbReference type="GO" id="GO:0005737">
    <property type="term" value="C:cytoplasm"/>
    <property type="evidence" value="ECO:0007669"/>
    <property type="project" value="TreeGrafter"/>
</dbReference>
<dbReference type="GO" id="GO:0005634">
    <property type="term" value="C:nucleus"/>
    <property type="evidence" value="ECO:0007669"/>
    <property type="project" value="TreeGrafter"/>
</dbReference>
<reference evidence="3" key="1">
    <citation type="submission" date="2022-12" db="EMBL/GenBank/DDBJ databases">
        <authorList>
            <person name="Petersen C."/>
        </authorList>
    </citation>
    <scope>NUCLEOTIDE SEQUENCE</scope>
    <source>
        <strain evidence="3">IBT 21472</strain>
    </source>
</reference>
<evidence type="ECO:0000313" key="4">
    <source>
        <dbReference type="Proteomes" id="UP001147746"/>
    </source>
</evidence>
<keyword evidence="1" id="KW-0378">Hydrolase</keyword>
<dbReference type="AlphaFoldDB" id="A0A9W9U895"/>
<dbReference type="Proteomes" id="UP001147746">
    <property type="component" value="Unassembled WGS sequence"/>
</dbReference>
<evidence type="ECO:0000313" key="3">
    <source>
        <dbReference type="EMBL" id="KAJ5323882.1"/>
    </source>
</evidence>
<feature type="domain" description="Serine hydrolase" evidence="2">
    <location>
        <begin position="13"/>
        <end position="226"/>
    </location>
</feature>
<proteinExistence type="predicted"/>
<dbReference type="GO" id="GO:0016787">
    <property type="term" value="F:hydrolase activity"/>
    <property type="evidence" value="ECO:0007669"/>
    <property type="project" value="UniProtKB-KW"/>
</dbReference>
<keyword evidence="4" id="KW-1185">Reference proteome</keyword>
<organism evidence="3 4">
    <name type="scientific">Penicillium atrosanguineum</name>
    <dbReference type="NCBI Taxonomy" id="1132637"/>
    <lineage>
        <taxon>Eukaryota</taxon>
        <taxon>Fungi</taxon>
        <taxon>Dikarya</taxon>
        <taxon>Ascomycota</taxon>
        <taxon>Pezizomycotina</taxon>
        <taxon>Eurotiomycetes</taxon>
        <taxon>Eurotiomycetidae</taxon>
        <taxon>Eurotiales</taxon>
        <taxon>Aspergillaceae</taxon>
        <taxon>Penicillium</taxon>
    </lineage>
</organism>
<dbReference type="Gene3D" id="3.40.50.1820">
    <property type="entry name" value="alpha/beta hydrolase"/>
    <property type="match status" value="1"/>
</dbReference>